<keyword evidence="5" id="KW-1185">Reference proteome</keyword>
<feature type="compositionally biased region" description="Polar residues" evidence="2">
    <location>
        <begin position="194"/>
        <end position="207"/>
    </location>
</feature>
<feature type="compositionally biased region" description="Basic and acidic residues" evidence="2">
    <location>
        <begin position="228"/>
        <end position="242"/>
    </location>
</feature>
<evidence type="ECO:0000313" key="4">
    <source>
        <dbReference type="EMBL" id="CAT05306.1"/>
    </source>
</evidence>
<feature type="compositionally biased region" description="Polar residues" evidence="2">
    <location>
        <begin position="243"/>
        <end position="254"/>
    </location>
</feature>
<evidence type="ECO:0000256" key="1">
    <source>
        <dbReference type="SAM" id="Coils"/>
    </source>
</evidence>
<proteinExistence type="predicted"/>
<dbReference type="HOGENOM" id="CLU_446057_0_0_14"/>
<sequence>MKINRIHIVILSLLLTSVSSVTAIGLGVHFSNYQKDEISPEKIDSNSFEKSKKAKPNLIKKEKEQTIEIKKPPNPKPILEKQQPKKIENKQVDKNTNANANSLDKKILQFLNTNKPVTSKNEQKTKTEPAKTNNQNQTNINNNRVVNGQAKNNQITNNQVVTDKAKNNQITNNQTDVNLLDNKANEVKNNSNNQQLPSTNDVDNQESKNLVTPKNYIDQTSPQTNENKIIDETKTDSQKVNEVKNTSNDQQPPKTNDVDNQESKNLVTPKNYIDQTSPQTNENKIIDENKTDLQKANDKLENSEQNKQFIAENETLAYINSPELRSKKWEKIFKNEAKIDHELIEKNITSFTSTPSHFNNLNLNIPKYSLPVELKYDADKKYSRFDKNILTELDTTFVGAGARKTVEKGRTFFESTFNLPLNPINDENKNNVFQIFTRFFNFAWTNVGSQNLESDKPFTFVNNNSIIRYSHAFTWKNRVDRLMVIWDGDWNENNIPKFKKYLEELLSFYKEQTGIIFKFLTVFIQGKSANNIASLIRQIERAINIGNVIGFTALNTKEIIKNYFSDAWHRDQDDSKHYSIYDVLYLSKLLQLTDKDEVEDTTSSYGARIKFL</sequence>
<reference evidence="5" key="1">
    <citation type="journal article" date="2009" name="BMC Bioinformatics">
        <title>The Mycoplasma conjunctivae genome sequencing, annotation and analysis.</title>
        <authorList>
            <person name="Calderon-Copete S.P."/>
            <person name="Wigger G."/>
            <person name="Wunderlin C."/>
            <person name="Schmidheini T."/>
            <person name="Frey J."/>
            <person name="Quail M.A."/>
            <person name="Falquet L."/>
        </authorList>
    </citation>
    <scope>NUCLEOTIDE SEQUENCE [LARGE SCALE GENOMIC DNA]</scope>
    <source>
        <strain evidence="5">ATCC 25834 / NCTC 10147 / HRC/581</strain>
    </source>
</reference>
<feature type="compositionally biased region" description="Polar residues" evidence="2">
    <location>
        <begin position="263"/>
        <end position="283"/>
    </location>
</feature>
<feature type="region of interest" description="Disordered" evidence="2">
    <location>
        <begin position="89"/>
        <end position="153"/>
    </location>
</feature>
<name>C5J743_MESCH</name>
<keyword evidence="3" id="KW-0732">Signal</keyword>
<dbReference type="EMBL" id="FM864216">
    <property type="protein sequence ID" value="CAT05306.1"/>
    <property type="molecule type" value="Genomic_DNA"/>
</dbReference>
<evidence type="ECO:0000256" key="2">
    <source>
        <dbReference type="SAM" id="MobiDB-lite"/>
    </source>
</evidence>
<feature type="signal peptide" evidence="3">
    <location>
        <begin position="1"/>
        <end position="23"/>
    </location>
</feature>
<feature type="coiled-coil region" evidence="1">
    <location>
        <begin position="283"/>
        <end position="313"/>
    </location>
</feature>
<dbReference type="AlphaFoldDB" id="C5J743"/>
<feature type="chain" id="PRO_5002953636" evidence="3">
    <location>
        <begin position="24"/>
        <end position="612"/>
    </location>
</feature>
<protein>
    <submittedName>
        <fullName evidence="4">Uncharacterized protein</fullName>
    </submittedName>
</protein>
<keyword evidence="1" id="KW-0175">Coiled coil</keyword>
<feature type="region of interest" description="Disordered" evidence="2">
    <location>
        <begin position="188"/>
        <end position="207"/>
    </location>
</feature>
<feature type="compositionally biased region" description="Basic and acidic residues" evidence="2">
    <location>
        <begin position="42"/>
        <end position="51"/>
    </location>
</feature>
<organism evidence="4 5">
    <name type="scientific">Mesomycoplasma conjunctivae (strain ATCC 25834 / NCTC 10147 / HRC/581)</name>
    <name type="common">Mycoplasma conjunctivae</name>
    <dbReference type="NCBI Taxonomy" id="572263"/>
    <lineage>
        <taxon>Bacteria</taxon>
        <taxon>Bacillati</taxon>
        <taxon>Mycoplasmatota</taxon>
        <taxon>Mycoplasmoidales</taxon>
        <taxon>Metamycoplasmataceae</taxon>
        <taxon>Mesomycoplasma</taxon>
    </lineage>
</organism>
<evidence type="ECO:0000256" key="3">
    <source>
        <dbReference type="SAM" id="SignalP"/>
    </source>
</evidence>
<accession>C5J743</accession>
<feature type="region of interest" description="Disordered" evidence="2">
    <location>
        <begin position="212"/>
        <end position="283"/>
    </location>
</feature>
<gene>
    <name evidence="4" type="ordered locus">MCJ_006110</name>
</gene>
<dbReference type="KEGG" id="mco:MCJ_006110"/>
<feature type="compositionally biased region" description="Polar residues" evidence="2">
    <location>
        <begin position="212"/>
        <end position="227"/>
    </location>
</feature>
<dbReference type="Proteomes" id="UP000001491">
    <property type="component" value="Chromosome"/>
</dbReference>
<feature type="compositionally biased region" description="Polar residues" evidence="2">
    <location>
        <begin position="110"/>
        <end position="120"/>
    </location>
</feature>
<evidence type="ECO:0000313" key="5">
    <source>
        <dbReference type="Proteomes" id="UP000001491"/>
    </source>
</evidence>
<feature type="compositionally biased region" description="Low complexity" evidence="2">
    <location>
        <begin position="132"/>
        <end position="147"/>
    </location>
</feature>
<feature type="region of interest" description="Disordered" evidence="2">
    <location>
        <begin position="42"/>
        <end position="64"/>
    </location>
</feature>